<reference evidence="1 2" key="1">
    <citation type="submission" date="2023-05" db="EMBL/GenBank/DDBJ databases">
        <title>Streptantibioticus silvisoli sp. nov., acidotolerant actinomycetes 1 from pine litter.</title>
        <authorList>
            <person name="Swiecimska M."/>
            <person name="Golinska P."/>
            <person name="Sangal V."/>
            <person name="Wachnowicz B."/>
            <person name="Goodfellow M."/>
        </authorList>
    </citation>
    <scope>NUCLEOTIDE SEQUENCE [LARGE SCALE GENOMIC DNA]</scope>
    <source>
        <strain evidence="1 2">SL54</strain>
    </source>
</reference>
<dbReference type="RefSeq" id="WP_271323639.1">
    <property type="nucleotide sequence ID" value="NZ_JAAGKO020000024.1"/>
</dbReference>
<dbReference type="Proteomes" id="UP001156398">
    <property type="component" value="Unassembled WGS sequence"/>
</dbReference>
<dbReference type="EMBL" id="JAAGKO020000024">
    <property type="protein sequence ID" value="MDI5964468.1"/>
    <property type="molecule type" value="Genomic_DNA"/>
</dbReference>
<sequence>MTTVIVPGKEITMPMIDVYAPADLFPADADEKLGNELTHAVLRAEGVAEPGPFHLDNTAAFVHRLPTTAISTANTASARAVRVQIVTPPGSLDRDGQRQIVREATAIVAGIAGDPALAARTWVILTEAAEGGWGLAGTAFGVEEFTALARQAAQAKAAASS</sequence>
<evidence type="ECO:0008006" key="3">
    <source>
        <dbReference type="Google" id="ProtNLM"/>
    </source>
</evidence>
<comment type="caution">
    <text evidence="1">The sequence shown here is derived from an EMBL/GenBank/DDBJ whole genome shotgun (WGS) entry which is preliminary data.</text>
</comment>
<gene>
    <name evidence="1" type="ORF">POF43_017345</name>
</gene>
<dbReference type="Gene3D" id="3.30.429.10">
    <property type="entry name" value="Macrophage Migration Inhibitory Factor"/>
    <property type="match status" value="1"/>
</dbReference>
<dbReference type="InterPro" id="IPR014347">
    <property type="entry name" value="Tautomerase/MIF_sf"/>
</dbReference>
<evidence type="ECO:0000313" key="2">
    <source>
        <dbReference type="Proteomes" id="UP001156398"/>
    </source>
</evidence>
<organism evidence="1 2">
    <name type="scientific">Streptantibioticus silvisoli</name>
    <dbReference type="NCBI Taxonomy" id="2705255"/>
    <lineage>
        <taxon>Bacteria</taxon>
        <taxon>Bacillati</taxon>
        <taxon>Actinomycetota</taxon>
        <taxon>Actinomycetes</taxon>
        <taxon>Kitasatosporales</taxon>
        <taxon>Streptomycetaceae</taxon>
        <taxon>Streptantibioticus</taxon>
    </lineage>
</organism>
<name>A0ABT6W143_9ACTN</name>
<accession>A0ABT6W143</accession>
<evidence type="ECO:0000313" key="1">
    <source>
        <dbReference type="EMBL" id="MDI5964468.1"/>
    </source>
</evidence>
<protein>
    <recommendedName>
        <fullName evidence="3">4-oxalocrotonate tautomerase domain-containing protein</fullName>
    </recommendedName>
</protein>
<proteinExistence type="predicted"/>
<keyword evidence="2" id="KW-1185">Reference proteome</keyword>